<dbReference type="PROSITE" id="PS51006">
    <property type="entry name" value="PABS_2"/>
    <property type="match status" value="1"/>
</dbReference>
<keyword evidence="5" id="KW-1133">Transmembrane helix</keyword>
<proteinExistence type="inferred from homology"/>
<feature type="transmembrane region" description="Helical" evidence="5">
    <location>
        <begin position="203"/>
        <end position="220"/>
    </location>
</feature>
<dbReference type="CDD" id="cd02440">
    <property type="entry name" value="AdoMet_MTases"/>
    <property type="match status" value="1"/>
</dbReference>
<dbReference type="InterPro" id="IPR029063">
    <property type="entry name" value="SAM-dependent_MTases_sf"/>
</dbReference>
<keyword evidence="2 4" id="KW-0808">Transferase</keyword>
<evidence type="ECO:0000256" key="5">
    <source>
        <dbReference type="SAM" id="Phobius"/>
    </source>
</evidence>
<dbReference type="SUPFAM" id="SSF103473">
    <property type="entry name" value="MFS general substrate transporter"/>
    <property type="match status" value="1"/>
</dbReference>
<feature type="transmembrane region" description="Helical" evidence="5">
    <location>
        <begin position="37"/>
        <end position="56"/>
    </location>
</feature>
<feature type="transmembrane region" description="Helical" evidence="5">
    <location>
        <begin position="107"/>
        <end position="128"/>
    </location>
</feature>
<dbReference type="EMBL" id="VXRG01000180">
    <property type="protein sequence ID" value="MXY95900.1"/>
    <property type="molecule type" value="Genomic_DNA"/>
</dbReference>
<keyword evidence="5" id="KW-0472">Membrane</keyword>
<evidence type="ECO:0000256" key="3">
    <source>
        <dbReference type="ARBA" id="ARBA00023115"/>
    </source>
</evidence>
<accession>A0A6B0YXY2</accession>
<name>A0A6B0YXY2_9CHLR</name>
<organism evidence="7">
    <name type="scientific">Caldilineaceae bacterium SB0664_bin_27</name>
    <dbReference type="NCBI Taxonomy" id="2605260"/>
    <lineage>
        <taxon>Bacteria</taxon>
        <taxon>Bacillati</taxon>
        <taxon>Chloroflexota</taxon>
        <taxon>Caldilineae</taxon>
        <taxon>Caldilineales</taxon>
        <taxon>Caldilineaceae</taxon>
    </lineage>
</organism>
<reference evidence="7" key="1">
    <citation type="submission" date="2019-09" db="EMBL/GenBank/DDBJ databases">
        <title>Characterisation of the sponge microbiome using genome-centric metagenomics.</title>
        <authorList>
            <person name="Engelberts J.P."/>
            <person name="Robbins S.J."/>
            <person name="De Goeij J.M."/>
            <person name="Aranda M."/>
            <person name="Bell S.C."/>
            <person name="Webster N.S."/>
        </authorList>
    </citation>
    <scope>NUCLEOTIDE SEQUENCE</scope>
    <source>
        <strain evidence="7">SB0664_bin_27</strain>
    </source>
</reference>
<dbReference type="SUPFAM" id="SSF53335">
    <property type="entry name" value="S-adenosyl-L-methionine-dependent methyltransferases"/>
    <property type="match status" value="1"/>
</dbReference>
<comment type="similarity">
    <text evidence="1">Belongs to the spermidine/spermine synthase family.</text>
</comment>
<dbReference type="GO" id="GO:0006596">
    <property type="term" value="P:polyamine biosynthetic process"/>
    <property type="evidence" value="ECO:0007669"/>
    <property type="project" value="UniProtKB-UniRule"/>
</dbReference>
<keyword evidence="5" id="KW-0812">Transmembrane</keyword>
<dbReference type="PANTHER" id="PTHR43317">
    <property type="entry name" value="THERMOSPERMINE SYNTHASE ACAULIS5"/>
    <property type="match status" value="1"/>
</dbReference>
<evidence type="ECO:0000313" key="7">
    <source>
        <dbReference type="EMBL" id="MXY95900.1"/>
    </source>
</evidence>
<dbReference type="InterPro" id="IPR036259">
    <property type="entry name" value="MFS_trans_sf"/>
</dbReference>
<protein>
    <submittedName>
        <fullName evidence="7">Spermine synthase</fullName>
    </submittedName>
</protein>
<feature type="domain" description="PABS" evidence="6">
    <location>
        <begin position="299"/>
        <end position="460"/>
    </location>
</feature>
<evidence type="ECO:0000256" key="4">
    <source>
        <dbReference type="PROSITE-ProRule" id="PRU00354"/>
    </source>
</evidence>
<dbReference type="AlphaFoldDB" id="A0A6B0YXY2"/>
<dbReference type="PANTHER" id="PTHR43317:SF1">
    <property type="entry name" value="THERMOSPERMINE SYNTHASE ACAULIS5"/>
    <property type="match status" value="1"/>
</dbReference>
<sequence>MKTFVFRMLVFTAGAVTLGVELSAARLLEPWFGNSQIVWAALIGLILSYLAIGAWLGGKLADRFPSLGGLLTIMTIAGLGVALTPAVSPPILRLATVGLNDYLPGLLAGALLVVLLLFSLPVILLGAVSPWAVRLAVTDLQQTGRVAGHLYAIGACGSIIGTFLPVLWLIPSYGTRWSFYLLALWLLTVTLLAALLHGRSRRIHGLALLALGATLALALIDPGSVRAHWDSRNDSPILYEDESLYNYILVRAWGSERHLQLNEGVGIHSVYHPDSLLSEGIWDYFLLAPYFRPDGRLGPHERVLVIGLAAGTAPHLYTQIYGPLDIVGIELDPQIIEVGRRYFDMNQPNLTAVAADGRRWLLDQPADEIFDIVLVDAYRPPYIPFHLTTVEFFQLARRHMSEQGVLMINVGRSPTDYALVDALAATLAAVFPYVLIIDEPGPPDDLGNSLVVAANQPATQEAFTANVTGMPSSLPRQFRQFALEVAGCASESSCDRNLSRVRATGPYSDTTVLTDDRAPVERLVHGIIWSFLRGMTEPQ</sequence>
<keyword evidence="3 4" id="KW-0620">Polyamine biosynthesis</keyword>
<feature type="transmembrane region" description="Helical" evidence="5">
    <location>
        <begin position="149"/>
        <end position="171"/>
    </location>
</feature>
<feature type="transmembrane region" description="Helical" evidence="5">
    <location>
        <begin position="177"/>
        <end position="196"/>
    </location>
</feature>
<feature type="transmembrane region" description="Helical" evidence="5">
    <location>
        <begin position="68"/>
        <end position="87"/>
    </location>
</feature>
<evidence type="ECO:0000256" key="1">
    <source>
        <dbReference type="ARBA" id="ARBA00007867"/>
    </source>
</evidence>
<dbReference type="Gene3D" id="3.40.50.150">
    <property type="entry name" value="Vaccinia Virus protein VP39"/>
    <property type="match status" value="1"/>
</dbReference>
<dbReference type="NCBIfam" id="NF037959">
    <property type="entry name" value="MFS_SpdSyn"/>
    <property type="match status" value="2"/>
</dbReference>
<dbReference type="GO" id="GO:0016740">
    <property type="term" value="F:transferase activity"/>
    <property type="evidence" value="ECO:0007669"/>
    <property type="project" value="UniProtKB-UniRule"/>
</dbReference>
<comment type="caution">
    <text evidence="7">The sequence shown here is derived from an EMBL/GenBank/DDBJ whole genome shotgun (WGS) entry which is preliminary data.</text>
</comment>
<dbReference type="InterPro" id="IPR030374">
    <property type="entry name" value="PABS"/>
</dbReference>
<feature type="active site" description="Proton acceptor" evidence="4">
    <location>
        <position position="376"/>
    </location>
</feature>
<evidence type="ECO:0000256" key="2">
    <source>
        <dbReference type="ARBA" id="ARBA00022679"/>
    </source>
</evidence>
<gene>
    <name evidence="7" type="ORF">F4Y42_20870</name>
</gene>
<evidence type="ECO:0000259" key="6">
    <source>
        <dbReference type="PROSITE" id="PS51006"/>
    </source>
</evidence>